<evidence type="ECO:0000256" key="10">
    <source>
        <dbReference type="ARBA" id="ARBA00023310"/>
    </source>
</evidence>
<reference evidence="13" key="1">
    <citation type="journal article" date="2022" name="Polar Biol.">
        <title>Mitochondrial genomes provide insight into interfamilial relationships within Pycnogonida.</title>
        <authorList>
            <person name="Zehnpfennig J.R."/>
            <person name="Varney R.M."/>
            <person name="Halanych K.M."/>
            <person name="Mahon A.R."/>
        </authorList>
    </citation>
    <scope>NUCLEOTIDE SEQUENCE</scope>
</reference>
<evidence type="ECO:0000256" key="5">
    <source>
        <dbReference type="ARBA" id="ARBA00022692"/>
    </source>
</evidence>
<evidence type="ECO:0000256" key="12">
    <source>
        <dbReference type="SAM" id="Phobius"/>
    </source>
</evidence>
<evidence type="ECO:0000256" key="3">
    <source>
        <dbReference type="ARBA" id="ARBA00022448"/>
    </source>
</evidence>
<keyword evidence="8" id="KW-0406">Ion transport</keyword>
<evidence type="ECO:0000256" key="6">
    <source>
        <dbReference type="ARBA" id="ARBA00022781"/>
    </source>
</evidence>
<protein>
    <recommendedName>
        <fullName evidence="11">ATP synthase subunit a</fullName>
    </recommendedName>
</protein>
<evidence type="ECO:0000256" key="11">
    <source>
        <dbReference type="RuleBase" id="RU004450"/>
    </source>
</evidence>
<evidence type="ECO:0000256" key="9">
    <source>
        <dbReference type="ARBA" id="ARBA00023136"/>
    </source>
</evidence>
<dbReference type="EMBL" id="OK649924">
    <property type="protein sequence ID" value="UZA61267.1"/>
    <property type="molecule type" value="Genomic_DNA"/>
</dbReference>
<dbReference type="PROSITE" id="PS00449">
    <property type="entry name" value="ATPASE_A"/>
    <property type="match status" value="1"/>
</dbReference>
<geneLocation type="mitochondrion" evidence="13"/>
<accession>A0A9E7V796</accession>
<feature type="transmembrane region" description="Helical" evidence="12">
    <location>
        <begin position="20"/>
        <end position="39"/>
    </location>
</feature>
<dbReference type="Pfam" id="PF00119">
    <property type="entry name" value="ATP-synt_A"/>
    <property type="match status" value="1"/>
</dbReference>
<evidence type="ECO:0000256" key="2">
    <source>
        <dbReference type="ARBA" id="ARBA00006810"/>
    </source>
</evidence>
<keyword evidence="13" id="KW-0496">Mitochondrion</keyword>
<dbReference type="GO" id="GO:0046933">
    <property type="term" value="F:proton-transporting ATP synthase activity, rotational mechanism"/>
    <property type="evidence" value="ECO:0007669"/>
    <property type="project" value="TreeGrafter"/>
</dbReference>
<dbReference type="AlphaFoldDB" id="A0A9E7V796"/>
<gene>
    <name evidence="13" type="primary">atp6</name>
</gene>
<keyword evidence="3" id="KW-0813">Transport</keyword>
<keyword evidence="9 12" id="KW-0472">Membrane</keyword>
<sequence length="222" mass="25436">MMNNMFSIFDPTSSFMNLKMNWMSLVIILMAPTLYKKWVTNSRMNIMKKGIMMTINNDFKTLMKKNFTMIFPSTMIMIMMMNSMGLLPYIFTPTTHLSTTFMLAAFFWVTINIYSWSVKPNYSLVALVPMGTPQALTPFMVLIELISNMIRPITLSIRLMANMTAGHLLISLMSSSMMTMSPLPMALTLMAQMFLMLLEMAVAMIQAYVIMTLTSLYFNEVN</sequence>
<dbReference type="PRINTS" id="PR00123">
    <property type="entry name" value="ATPASEA"/>
</dbReference>
<dbReference type="Gene3D" id="1.20.120.220">
    <property type="entry name" value="ATP synthase, F0 complex, subunit A"/>
    <property type="match status" value="1"/>
</dbReference>
<keyword evidence="4" id="KW-0138">CF(0)</keyword>
<dbReference type="PANTHER" id="PTHR11410">
    <property type="entry name" value="ATP SYNTHASE SUBUNIT A"/>
    <property type="match status" value="1"/>
</dbReference>
<dbReference type="InterPro" id="IPR035908">
    <property type="entry name" value="F0_ATP_A_sf"/>
</dbReference>
<evidence type="ECO:0000313" key="13">
    <source>
        <dbReference type="EMBL" id="UZA61267.1"/>
    </source>
</evidence>
<dbReference type="SUPFAM" id="SSF81336">
    <property type="entry name" value="F1F0 ATP synthase subunit A"/>
    <property type="match status" value="1"/>
</dbReference>
<organism evidence="13">
    <name type="scientific">Endeis sp. JZ-2022</name>
    <dbReference type="NCBI Taxonomy" id="2992007"/>
    <lineage>
        <taxon>Eukaryota</taxon>
        <taxon>Metazoa</taxon>
        <taxon>Ecdysozoa</taxon>
        <taxon>Arthropoda</taxon>
        <taxon>Chelicerata</taxon>
        <taxon>Pycnogonida</taxon>
        <taxon>Pantopoda</taxon>
        <taxon>Endeidae</taxon>
        <taxon>Endeis</taxon>
    </lineage>
</organism>
<dbReference type="GO" id="GO:0045259">
    <property type="term" value="C:proton-transporting ATP synthase complex"/>
    <property type="evidence" value="ECO:0007669"/>
    <property type="project" value="UniProtKB-KW"/>
</dbReference>
<evidence type="ECO:0000256" key="1">
    <source>
        <dbReference type="ARBA" id="ARBA00004141"/>
    </source>
</evidence>
<keyword evidence="5 12" id="KW-0812">Transmembrane</keyword>
<feature type="transmembrane region" description="Helical" evidence="12">
    <location>
        <begin position="194"/>
        <end position="218"/>
    </location>
</feature>
<comment type="similarity">
    <text evidence="2">Belongs to the ATPase A chain family.</text>
</comment>
<proteinExistence type="inferred from homology"/>
<keyword evidence="6" id="KW-0375">Hydrogen ion transport</keyword>
<feature type="transmembrane region" description="Helical" evidence="12">
    <location>
        <begin position="69"/>
        <end position="91"/>
    </location>
</feature>
<evidence type="ECO:0000256" key="7">
    <source>
        <dbReference type="ARBA" id="ARBA00022989"/>
    </source>
</evidence>
<dbReference type="InterPro" id="IPR000568">
    <property type="entry name" value="ATP_synth_F0_asu"/>
</dbReference>
<dbReference type="NCBIfam" id="TIGR01131">
    <property type="entry name" value="ATP_synt_6_or_A"/>
    <property type="match status" value="1"/>
</dbReference>
<feature type="transmembrane region" description="Helical" evidence="12">
    <location>
        <begin position="155"/>
        <end position="173"/>
    </location>
</feature>
<dbReference type="InterPro" id="IPR045083">
    <property type="entry name" value="ATP_synth_F0_asu_bact/mt"/>
</dbReference>
<dbReference type="PANTHER" id="PTHR11410:SF0">
    <property type="entry name" value="ATP SYNTHASE SUBUNIT A"/>
    <property type="match status" value="1"/>
</dbReference>
<evidence type="ECO:0000256" key="4">
    <source>
        <dbReference type="ARBA" id="ARBA00022547"/>
    </source>
</evidence>
<keyword evidence="7 12" id="KW-1133">Transmembrane helix</keyword>
<name>A0A9E7V796_9CHEL</name>
<keyword evidence="10" id="KW-0066">ATP synthesis</keyword>
<dbReference type="CDD" id="cd00310">
    <property type="entry name" value="ATP-synt_Fo_a_6"/>
    <property type="match status" value="1"/>
</dbReference>
<dbReference type="InterPro" id="IPR023011">
    <property type="entry name" value="ATP_synth_F0_asu_AS"/>
</dbReference>
<comment type="subcellular location">
    <subcellularLocation>
        <location evidence="1">Membrane</location>
        <topology evidence="1">Multi-pass membrane protein</topology>
    </subcellularLocation>
    <subcellularLocation>
        <location evidence="11">Mitochondrion inner membrane</location>
        <topology evidence="11">Multi-pass membrane protein</topology>
    </subcellularLocation>
</comment>
<evidence type="ECO:0000256" key="8">
    <source>
        <dbReference type="ARBA" id="ARBA00023065"/>
    </source>
</evidence>
<feature type="transmembrane region" description="Helical" evidence="12">
    <location>
        <begin position="97"/>
        <end position="115"/>
    </location>
</feature>
<dbReference type="GO" id="GO:0005743">
    <property type="term" value="C:mitochondrial inner membrane"/>
    <property type="evidence" value="ECO:0007669"/>
    <property type="project" value="UniProtKB-SubCell"/>
</dbReference>